<dbReference type="AlphaFoldDB" id="A0A6J2WBB2"/>
<keyword evidence="4" id="KW-0732">Signal</keyword>
<dbReference type="Pfam" id="PF08562">
    <property type="entry name" value="Crisp"/>
    <property type="match status" value="1"/>
</dbReference>
<gene>
    <name evidence="7" type="primary">LOC115821496</name>
</gene>
<dbReference type="InterPro" id="IPR042076">
    <property type="entry name" value="Crisp-like_dom"/>
</dbReference>
<feature type="chain" id="PRO_5027119118" evidence="4">
    <location>
        <begin position="18"/>
        <end position="236"/>
    </location>
</feature>
<dbReference type="PRINTS" id="PR00837">
    <property type="entry name" value="V5TPXLIKE"/>
</dbReference>
<dbReference type="PANTHER" id="PTHR10334">
    <property type="entry name" value="CYSTEINE-RICH SECRETORY PROTEIN-RELATED"/>
    <property type="match status" value="1"/>
</dbReference>
<dbReference type="PROSITE" id="PS51670">
    <property type="entry name" value="SHKT"/>
    <property type="match status" value="1"/>
</dbReference>
<dbReference type="RefSeq" id="XP_030641177.1">
    <property type="nucleotide sequence ID" value="XM_030785317.1"/>
</dbReference>
<dbReference type="InterPro" id="IPR018244">
    <property type="entry name" value="Allrgn_V5/Tpx1_CS"/>
</dbReference>
<keyword evidence="6" id="KW-1185">Reference proteome</keyword>
<evidence type="ECO:0000256" key="4">
    <source>
        <dbReference type="SAM" id="SignalP"/>
    </source>
</evidence>
<dbReference type="Proteomes" id="UP000504632">
    <property type="component" value="Chromosome 9"/>
</dbReference>
<dbReference type="PROSITE" id="PS01010">
    <property type="entry name" value="CRISP_2"/>
    <property type="match status" value="1"/>
</dbReference>
<accession>A0A6J2WBB2</accession>
<evidence type="ECO:0000256" key="1">
    <source>
        <dbReference type="ARBA" id="ARBA00009923"/>
    </source>
</evidence>
<dbReference type="FunFam" id="3.40.33.10:FF:000005">
    <property type="entry name" value="Cysteine-rich secretory protein 2"/>
    <property type="match status" value="1"/>
</dbReference>
<feature type="signal peptide" evidence="4">
    <location>
        <begin position="1"/>
        <end position="17"/>
    </location>
</feature>
<dbReference type="GeneID" id="115821496"/>
<dbReference type="InterPro" id="IPR001283">
    <property type="entry name" value="CRISP-related"/>
</dbReference>
<feature type="disulfide bond" evidence="3">
    <location>
        <begin position="202"/>
        <end position="220"/>
    </location>
</feature>
<dbReference type="InterPro" id="IPR014044">
    <property type="entry name" value="CAP_dom"/>
</dbReference>
<name>A0A6J2WBB2_CHACN</name>
<dbReference type="Gene3D" id="1.10.10.740">
    <property type="entry name" value="Crisp domain"/>
    <property type="match status" value="1"/>
</dbReference>
<dbReference type="OrthoDB" id="737510at2759"/>
<proteinExistence type="inferred from homology"/>
<dbReference type="FunFam" id="1.10.10.740:FF:000001">
    <property type="entry name" value="Cysteine-rich secretory protein 2"/>
    <property type="match status" value="1"/>
</dbReference>
<sequence>MLVLIMCILSLAQMSTTCSVPELCPTQASIQQEILDVHNNFRRSVVPTASNMLKMNWSVAAAESAQKWVDNCNMTHGPPSTRMIGTYECGENLFKGSSPVSWTTVITAWHSEVTNYKYAYGSINGKAIGHYTQVVWYSSYEVGCGVAQCGSSYFYACHYYRAGNFRGVPPYSLGTPCSACPNACEDNLCTNPCPYINKYINCPSLKDEATCDNYYVKTWCPALCQCDTEIIPIARK</sequence>
<evidence type="ECO:0000259" key="5">
    <source>
        <dbReference type="PROSITE" id="PS51670"/>
    </source>
</evidence>
<dbReference type="InterPro" id="IPR003582">
    <property type="entry name" value="ShKT_dom"/>
</dbReference>
<dbReference type="SUPFAM" id="SSF57546">
    <property type="entry name" value="Crisp domain-like"/>
    <property type="match status" value="1"/>
</dbReference>
<feature type="disulfide bond" evidence="3">
    <location>
        <begin position="211"/>
        <end position="224"/>
    </location>
</feature>
<feature type="domain" description="ShKT" evidence="5">
    <location>
        <begin position="193"/>
        <end position="226"/>
    </location>
</feature>
<reference evidence="7" key="1">
    <citation type="submission" date="2025-08" db="UniProtKB">
        <authorList>
            <consortium name="RefSeq"/>
        </authorList>
    </citation>
    <scope>IDENTIFICATION</scope>
</reference>
<dbReference type="Pfam" id="PF00188">
    <property type="entry name" value="CAP"/>
    <property type="match status" value="1"/>
</dbReference>
<dbReference type="Gene3D" id="3.40.33.10">
    <property type="entry name" value="CAP"/>
    <property type="match status" value="1"/>
</dbReference>
<dbReference type="InterPro" id="IPR035940">
    <property type="entry name" value="CAP_sf"/>
</dbReference>
<comment type="similarity">
    <text evidence="1">Belongs to the CRISP family.</text>
</comment>
<dbReference type="SUPFAM" id="SSF55797">
    <property type="entry name" value="PR-1-like"/>
    <property type="match status" value="1"/>
</dbReference>
<dbReference type="InterPro" id="IPR013871">
    <property type="entry name" value="Cysteine_rich_secretory"/>
</dbReference>
<evidence type="ECO:0000256" key="3">
    <source>
        <dbReference type="PROSITE-ProRule" id="PRU01005"/>
    </source>
</evidence>
<keyword evidence="2 3" id="KW-1015">Disulfide bond</keyword>
<evidence type="ECO:0000256" key="2">
    <source>
        <dbReference type="ARBA" id="ARBA00023157"/>
    </source>
</evidence>
<dbReference type="GO" id="GO:0005576">
    <property type="term" value="C:extracellular region"/>
    <property type="evidence" value="ECO:0007669"/>
    <property type="project" value="InterPro"/>
</dbReference>
<dbReference type="PROSITE" id="PS01009">
    <property type="entry name" value="CRISP_1"/>
    <property type="match status" value="1"/>
</dbReference>
<dbReference type="InParanoid" id="A0A6J2WBB2"/>
<dbReference type="SMART" id="SM00198">
    <property type="entry name" value="SCP"/>
    <property type="match status" value="1"/>
</dbReference>
<protein>
    <submittedName>
        <fullName evidence="7">Cysteine-rich venom protein</fullName>
    </submittedName>
</protein>
<evidence type="ECO:0000313" key="7">
    <source>
        <dbReference type="RefSeq" id="XP_030641177.1"/>
    </source>
</evidence>
<comment type="caution">
    <text evidence="3">Lacks conserved residue(s) required for the propagation of feature annotation.</text>
</comment>
<evidence type="ECO:0000313" key="6">
    <source>
        <dbReference type="Proteomes" id="UP000504632"/>
    </source>
</evidence>
<organism evidence="6 7">
    <name type="scientific">Chanos chanos</name>
    <name type="common">Milkfish</name>
    <name type="synonym">Mugil chanos</name>
    <dbReference type="NCBI Taxonomy" id="29144"/>
    <lineage>
        <taxon>Eukaryota</taxon>
        <taxon>Metazoa</taxon>
        <taxon>Chordata</taxon>
        <taxon>Craniata</taxon>
        <taxon>Vertebrata</taxon>
        <taxon>Euteleostomi</taxon>
        <taxon>Actinopterygii</taxon>
        <taxon>Neopterygii</taxon>
        <taxon>Teleostei</taxon>
        <taxon>Ostariophysi</taxon>
        <taxon>Gonorynchiformes</taxon>
        <taxon>Chanidae</taxon>
        <taxon>Chanos</taxon>
    </lineage>
</organism>